<dbReference type="InterPro" id="IPR021109">
    <property type="entry name" value="Peptidase_aspartic_dom_sf"/>
</dbReference>
<comment type="caution">
    <text evidence="5">The sequence shown here is derived from an EMBL/GenBank/DDBJ whole genome shotgun (WGS) entry which is preliminary data.</text>
</comment>
<reference evidence="5 6" key="1">
    <citation type="submission" date="2017-03" db="EMBL/GenBank/DDBJ databases">
        <title>Genomes of endolithic fungi from Antarctica.</title>
        <authorList>
            <person name="Coleine C."/>
            <person name="Masonjones S."/>
            <person name="Stajich J.E."/>
        </authorList>
    </citation>
    <scope>NUCLEOTIDE SEQUENCE [LARGE SCALE GENOMIC DNA]</scope>
    <source>
        <strain evidence="5 6">CCFEE 5187</strain>
    </source>
</reference>
<sequence length="756" mass="86299">MPLPQPPYLPDNEEDLMSSFENHAAQWFKYIRDAYDFLQHTQAAVIDAEEKATQANLQSQALEQQLKYAKEENHDLKHRHEIEKSEQLAIISYQKEQHQEMERRYFEALKEKERAVLLAAPMVSTPLPTTVPESHAEKLQAPTTRTSPPVTSASSDTSRLSERLPDPDKFDGDRKDLRRFVSQIHEKMIANRDRFPTPQSRKSYVTNRLKGQPYSQVLPYIQKGVCQLSDYEDILDILDRAFGDPNRVNNARDELFRLRQTNKDFGTFFAEFQRLALEGEMSEDALPTLLEQSINRELRSMLMHHEPPSRAYHKFANSLQDLENRRRQYGASPAPSAKTYTVTAHPVNLTVQRPPYVATPTEKKQEPASAVVGQTTTFETVLSPIPAQTKQETEIKPLKPLLYTAAVGKWREPGLSRNQAHNPRHLKVSALAIYGIPVEEENQRSDLMILPGTLESGEERIRTYAMADTGAEGRAFIDEGWALDHKLTLTPLRHSFGLRVFDGREAEVGRVTHCVWSALRIHDHLEKRVKFYVTRLAHYPIVLGLPWLKQHNPRVDFSGNSFTFDNAYCRKVLIDSWYKEGILPRNWVLEVSPNGWTSNELAIAWLKHFNKHTKARTVGARRLLIVDGHESHNTYAFHKICKEENIVLLCMPPHSSHLLQPLDVGCFSPLKRAYGDEISGLARFNTNLIKKETFLPAFKAAFNKAFTKENICASFRGAGLVPHDPEAVLSKLDVKLRTQCGQQSVQSGLIQDLRRA</sequence>
<feature type="domain" description="DUF4939" evidence="4">
    <location>
        <begin position="157"/>
        <end position="243"/>
    </location>
</feature>
<dbReference type="CDD" id="cd00303">
    <property type="entry name" value="retropepsin_like"/>
    <property type="match status" value="1"/>
</dbReference>
<dbReference type="Pfam" id="PF16297">
    <property type="entry name" value="DUF4939"/>
    <property type="match status" value="1"/>
</dbReference>
<dbReference type="OrthoDB" id="5425161at2759"/>
<evidence type="ECO:0000313" key="6">
    <source>
        <dbReference type="Proteomes" id="UP000308768"/>
    </source>
</evidence>
<evidence type="ECO:0000256" key="1">
    <source>
        <dbReference type="SAM" id="Coils"/>
    </source>
</evidence>
<dbReference type="EMBL" id="NAJN01001058">
    <property type="protein sequence ID" value="TKA66112.1"/>
    <property type="molecule type" value="Genomic_DNA"/>
</dbReference>
<dbReference type="PANTHER" id="PTHR15503:SF29">
    <property type="entry name" value="CCHC-TYPE DOMAIN-CONTAINING PROTEIN-RELATED"/>
    <property type="match status" value="1"/>
</dbReference>
<feature type="coiled-coil region" evidence="1">
    <location>
        <begin position="45"/>
        <end position="79"/>
    </location>
</feature>
<dbReference type="Pfam" id="PF03184">
    <property type="entry name" value="DDE_1"/>
    <property type="match status" value="1"/>
</dbReference>
<dbReference type="PANTHER" id="PTHR15503">
    <property type="entry name" value="LDOC1 RELATED"/>
    <property type="match status" value="1"/>
</dbReference>
<dbReference type="AlphaFoldDB" id="A0A4U0WRM2"/>
<feature type="compositionally biased region" description="Basic and acidic residues" evidence="2">
    <location>
        <begin position="159"/>
        <end position="172"/>
    </location>
</feature>
<dbReference type="GO" id="GO:0003676">
    <property type="term" value="F:nucleic acid binding"/>
    <property type="evidence" value="ECO:0007669"/>
    <property type="project" value="InterPro"/>
</dbReference>
<name>A0A4U0WRM2_9PEZI</name>
<evidence type="ECO:0000313" key="5">
    <source>
        <dbReference type="EMBL" id="TKA66112.1"/>
    </source>
</evidence>
<feature type="domain" description="DDE-1" evidence="3">
    <location>
        <begin position="584"/>
        <end position="715"/>
    </location>
</feature>
<evidence type="ECO:0000256" key="2">
    <source>
        <dbReference type="SAM" id="MobiDB-lite"/>
    </source>
</evidence>
<dbReference type="Proteomes" id="UP000308768">
    <property type="component" value="Unassembled WGS sequence"/>
</dbReference>
<keyword evidence="1" id="KW-0175">Coiled coil</keyword>
<dbReference type="InterPro" id="IPR004875">
    <property type="entry name" value="DDE_SF_endonuclease_dom"/>
</dbReference>
<feature type="compositionally biased region" description="Polar residues" evidence="2">
    <location>
        <begin position="141"/>
        <end position="158"/>
    </location>
</feature>
<evidence type="ECO:0000259" key="4">
    <source>
        <dbReference type="Pfam" id="PF16297"/>
    </source>
</evidence>
<protein>
    <recommendedName>
        <fullName evidence="7">DDE-1 domain-containing protein</fullName>
    </recommendedName>
</protein>
<dbReference type="InterPro" id="IPR032549">
    <property type="entry name" value="DUF4939"/>
</dbReference>
<dbReference type="STRING" id="331657.A0A4U0WRM2"/>
<evidence type="ECO:0008006" key="7">
    <source>
        <dbReference type="Google" id="ProtNLM"/>
    </source>
</evidence>
<accession>A0A4U0WRM2</accession>
<feature type="region of interest" description="Disordered" evidence="2">
    <location>
        <begin position="126"/>
        <end position="172"/>
    </location>
</feature>
<dbReference type="InterPro" id="IPR032567">
    <property type="entry name" value="RTL1-rel"/>
</dbReference>
<evidence type="ECO:0000259" key="3">
    <source>
        <dbReference type="Pfam" id="PF03184"/>
    </source>
</evidence>
<keyword evidence="6" id="KW-1185">Reference proteome</keyword>
<dbReference type="Gene3D" id="2.40.70.10">
    <property type="entry name" value="Acid Proteases"/>
    <property type="match status" value="1"/>
</dbReference>
<organism evidence="5 6">
    <name type="scientific">Cryomyces minteri</name>
    <dbReference type="NCBI Taxonomy" id="331657"/>
    <lineage>
        <taxon>Eukaryota</taxon>
        <taxon>Fungi</taxon>
        <taxon>Dikarya</taxon>
        <taxon>Ascomycota</taxon>
        <taxon>Pezizomycotina</taxon>
        <taxon>Dothideomycetes</taxon>
        <taxon>Dothideomycetes incertae sedis</taxon>
        <taxon>Cryomyces</taxon>
    </lineage>
</organism>
<proteinExistence type="predicted"/>
<gene>
    <name evidence="5" type="ORF">B0A49_10924</name>
</gene>